<dbReference type="OrthoDB" id="1409865at2"/>
<dbReference type="eggNOG" id="ENOG502Z8M1">
    <property type="taxonomic scope" value="Bacteria"/>
</dbReference>
<organism evidence="2 3">
    <name type="scientific">Sphingobacterium spiritivorum ATCC 33861</name>
    <dbReference type="NCBI Taxonomy" id="525373"/>
    <lineage>
        <taxon>Bacteria</taxon>
        <taxon>Pseudomonadati</taxon>
        <taxon>Bacteroidota</taxon>
        <taxon>Sphingobacteriia</taxon>
        <taxon>Sphingobacteriales</taxon>
        <taxon>Sphingobacteriaceae</taxon>
        <taxon>Sphingobacterium</taxon>
    </lineage>
</organism>
<keyword evidence="3" id="KW-1185">Reference proteome</keyword>
<keyword evidence="1" id="KW-0472">Membrane</keyword>
<name>D7VR29_SPHSI</name>
<dbReference type="AlphaFoldDB" id="D7VR29"/>
<evidence type="ECO:0008006" key="4">
    <source>
        <dbReference type="Google" id="ProtNLM"/>
    </source>
</evidence>
<feature type="transmembrane region" description="Helical" evidence="1">
    <location>
        <begin position="7"/>
        <end position="24"/>
    </location>
</feature>
<proteinExistence type="predicted"/>
<keyword evidence="1" id="KW-1133">Transmembrane helix</keyword>
<dbReference type="EMBL" id="ACHA02000012">
    <property type="protein sequence ID" value="EFK56230.1"/>
    <property type="molecule type" value="Genomic_DNA"/>
</dbReference>
<evidence type="ECO:0000313" key="3">
    <source>
        <dbReference type="Proteomes" id="UP000006258"/>
    </source>
</evidence>
<reference evidence="2" key="1">
    <citation type="submission" date="2010-07" db="EMBL/GenBank/DDBJ databases">
        <authorList>
            <person name="Muzny D."/>
            <person name="Qin X."/>
            <person name="Buhay C."/>
            <person name="Dugan-Rocha S."/>
            <person name="Ding Y."/>
            <person name="Chen G."/>
            <person name="Hawes A."/>
            <person name="Holder M."/>
            <person name="Jhangiani S."/>
            <person name="Johnson A."/>
            <person name="Khan Z."/>
            <person name="Li Z."/>
            <person name="Liu W."/>
            <person name="Liu X."/>
            <person name="Perez L."/>
            <person name="Shen H."/>
            <person name="Wang Q."/>
            <person name="Watt J."/>
            <person name="Xi L."/>
            <person name="Xin Y."/>
            <person name="Zhou J."/>
            <person name="Deng J."/>
            <person name="Jiang H."/>
            <person name="Liu Y."/>
            <person name="Qu J."/>
            <person name="Song X.-Z."/>
            <person name="Zhang L."/>
            <person name="Villasana D."/>
            <person name="Johnson A."/>
            <person name="Liu J."/>
            <person name="Liyanage D."/>
            <person name="Lorensuhewa L."/>
            <person name="Robinson T."/>
            <person name="Song A."/>
            <person name="Song B.-B."/>
            <person name="Dinh H."/>
            <person name="Thornton R."/>
            <person name="Coyle M."/>
            <person name="Francisco L."/>
            <person name="Jackson L."/>
            <person name="Javaid M."/>
            <person name="Korchina V."/>
            <person name="Kovar C."/>
            <person name="Mata R."/>
            <person name="Mathew T."/>
            <person name="Ngo R."/>
            <person name="Nguyen L."/>
            <person name="Nguyen N."/>
            <person name="Okwuonu G."/>
            <person name="Ongeri F."/>
            <person name="Pham C."/>
            <person name="Simmons D."/>
            <person name="Wilczek-Boney K."/>
            <person name="Hale W."/>
            <person name="Jakkamsetti A."/>
            <person name="Pham P."/>
            <person name="Ruth R."/>
            <person name="San Lucas F."/>
            <person name="Warren J."/>
            <person name="Zhang J."/>
            <person name="Zhao Z."/>
            <person name="Zhou C."/>
            <person name="Zhu D."/>
            <person name="Lee S."/>
            <person name="Bess C."/>
            <person name="Blankenburg K."/>
            <person name="Forbes L."/>
            <person name="Fu Q."/>
            <person name="Gubbala S."/>
            <person name="Hirani K."/>
            <person name="Jayaseelan J.C."/>
            <person name="Lara F."/>
            <person name="Munidasa M."/>
            <person name="Palculict T."/>
            <person name="Patil S."/>
            <person name="Pu L.-L."/>
            <person name="Saada N."/>
            <person name="Tang L."/>
            <person name="Weissenberger G."/>
            <person name="Zhu Y."/>
            <person name="Hemphill L."/>
            <person name="Shang Y."/>
            <person name="Youmans B."/>
            <person name="Ayvaz T."/>
            <person name="Ross M."/>
            <person name="Santibanez J."/>
            <person name="Aqrawi P."/>
            <person name="Gross S."/>
            <person name="Joshi V."/>
            <person name="Fowler G."/>
            <person name="Nazareth L."/>
            <person name="Reid J."/>
            <person name="Worley K."/>
            <person name="Petrosino J."/>
            <person name="Highlander S."/>
            <person name="Gibbs R."/>
        </authorList>
    </citation>
    <scope>NUCLEOTIDE SEQUENCE [LARGE SCALE GENOMIC DNA]</scope>
    <source>
        <strain evidence="2">ATCC 33861</strain>
    </source>
</reference>
<protein>
    <recommendedName>
        <fullName evidence="4">DUF4876 domain-containing protein</fullName>
    </recommendedName>
</protein>
<gene>
    <name evidence="2" type="ORF">HMPREF0766_13433</name>
</gene>
<dbReference type="STRING" id="525373.HMPREF0766_13433"/>
<dbReference type="Pfam" id="PF16215">
    <property type="entry name" value="DUF4876"/>
    <property type="match status" value="1"/>
</dbReference>
<accession>D7VR29</accession>
<dbReference type="RefSeq" id="WP_002994595.1">
    <property type="nucleotide sequence ID" value="NZ_GL379770.1"/>
</dbReference>
<dbReference type="PROSITE" id="PS51257">
    <property type="entry name" value="PROKAR_LIPOPROTEIN"/>
    <property type="match status" value="1"/>
</dbReference>
<comment type="caution">
    <text evidence="2">The sequence shown here is derived from an EMBL/GenBank/DDBJ whole genome shotgun (WGS) entry which is preliminary data.</text>
</comment>
<keyword evidence="1" id="KW-0812">Transmembrane</keyword>
<dbReference type="InterPro" id="IPR032627">
    <property type="entry name" value="DUF4876"/>
</dbReference>
<evidence type="ECO:0000256" key="1">
    <source>
        <dbReference type="SAM" id="Phobius"/>
    </source>
</evidence>
<dbReference type="Proteomes" id="UP000006258">
    <property type="component" value="Unassembled WGS sequence"/>
</dbReference>
<evidence type="ECO:0000313" key="2">
    <source>
        <dbReference type="EMBL" id="EFK56230.1"/>
    </source>
</evidence>
<dbReference type="HOGENOM" id="CLU_046268_0_0_10"/>
<dbReference type="GeneID" id="95431346"/>
<sequence length="452" mass="50836">MKKYIQHIYIYSLILTGICLTFAGCQKDIVPDLKATTLAVRVQYESAYQRPQLSTEGYTVYLKNLTTGAEDSARVDADGIALIPELSSGKYDIQVVKNFSITEYEQVFGEKSKREVTFNAAENGYKILPTRDRNEISLTLHKSVPGDWVIKQLYYAGSDLYKAASLRDNFFEIYNNSDEVLYADSLCMMFVYGRLSTTYRMPEKLLENGQFDWRQALGTEVAPANANTDYLYAQAIYMFPGNGNTYPVQPGQGLVVARSAINHKAPFTNKNGKVYEVSRPDLTVDLSKADFEVITTPYLEEGVSESLIDIPTPGKTSLIVIQRFGATMMMDNIGRIGYALFKTSEDIRKWPKYAEVKETTIEGKTLYTRVPKKYIIDAVETQPNTADRRIPKKLSPELDAGFGFVPLGSYSSQALMRKVARIVDGRRVLQDTNNSSNDFEWIMPAIPGGFKD</sequence>